<dbReference type="InterPro" id="IPR011766">
    <property type="entry name" value="TPP_enzyme_TPP-bd"/>
</dbReference>
<name>W4PAF5_9BACE</name>
<keyword evidence="1" id="KW-0560">Oxidoreductase</keyword>
<dbReference type="Gene3D" id="3.40.50.970">
    <property type="match status" value="1"/>
</dbReference>
<dbReference type="Proteomes" id="UP000018861">
    <property type="component" value="Unassembled WGS sequence"/>
</dbReference>
<dbReference type="EMBL" id="BAIQ01000042">
    <property type="protein sequence ID" value="GAE16747.1"/>
    <property type="molecule type" value="Genomic_DNA"/>
</dbReference>
<dbReference type="PANTHER" id="PTHR48084:SF3">
    <property type="entry name" value="SUBUNIT OF PYRUVATE:FLAVODOXIN OXIDOREDUCTASE"/>
    <property type="match status" value="1"/>
</dbReference>
<dbReference type="GO" id="GO:0016625">
    <property type="term" value="F:oxidoreductase activity, acting on the aldehyde or oxo group of donors, iron-sulfur protein as acceptor"/>
    <property type="evidence" value="ECO:0007669"/>
    <property type="project" value="UniProtKB-ARBA"/>
</dbReference>
<dbReference type="InterPro" id="IPR029061">
    <property type="entry name" value="THDP-binding"/>
</dbReference>
<feature type="domain" description="Thiamine pyrophosphate enzyme TPP-binding" evidence="2">
    <location>
        <begin position="86"/>
        <end position="226"/>
    </location>
</feature>
<dbReference type="SUPFAM" id="SSF52518">
    <property type="entry name" value="Thiamin diphosphate-binding fold (THDP-binding)"/>
    <property type="match status" value="1"/>
</dbReference>
<dbReference type="PANTHER" id="PTHR48084">
    <property type="entry name" value="2-OXOGLUTARATE OXIDOREDUCTASE SUBUNIT KORB-RELATED"/>
    <property type="match status" value="1"/>
</dbReference>
<dbReference type="Pfam" id="PF02775">
    <property type="entry name" value="TPP_enzyme_C"/>
    <property type="match status" value="1"/>
</dbReference>
<evidence type="ECO:0000313" key="4">
    <source>
        <dbReference type="Proteomes" id="UP000018861"/>
    </source>
</evidence>
<evidence type="ECO:0000259" key="2">
    <source>
        <dbReference type="Pfam" id="PF02775"/>
    </source>
</evidence>
<dbReference type="GO" id="GO:0044281">
    <property type="term" value="P:small molecule metabolic process"/>
    <property type="evidence" value="ECO:0007669"/>
    <property type="project" value="UniProtKB-ARBA"/>
</dbReference>
<organism evidence="3 4">
    <name type="scientific">Bacteroides pyogenes JCM 6292</name>
    <dbReference type="NCBI Taxonomy" id="1235809"/>
    <lineage>
        <taxon>Bacteria</taxon>
        <taxon>Pseudomonadati</taxon>
        <taxon>Bacteroidota</taxon>
        <taxon>Bacteroidia</taxon>
        <taxon>Bacteroidales</taxon>
        <taxon>Bacteroidaceae</taxon>
        <taxon>Bacteroides</taxon>
    </lineage>
</organism>
<accession>W4PAF5</accession>
<evidence type="ECO:0000256" key="1">
    <source>
        <dbReference type="ARBA" id="ARBA00023002"/>
    </source>
</evidence>
<dbReference type="AlphaFoldDB" id="W4PAF5"/>
<dbReference type="InterPro" id="IPR051457">
    <property type="entry name" value="2-oxoacid:Fd_oxidoreductase"/>
</dbReference>
<comment type="caution">
    <text evidence="3">The sequence shown here is derived from an EMBL/GenBank/DDBJ whole genome shotgun (WGS) entry which is preliminary data.</text>
</comment>
<evidence type="ECO:0000313" key="3">
    <source>
        <dbReference type="EMBL" id="GAE16747.1"/>
    </source>
</evidence>
<gene>
    <name evidence="3" type="ORF">JCM6292_3234</name>
</gene>
<protein>
    <submittedName>
        <fullName evidence="3">Transcriptional regulator, AraC family</fullName>
    </submittedName>
</protein>
<reference evidence="3 4" key="1">
    <citation type="journal article" date="2014" name="Genome Announc.">
        <title>Draft Genome Sequences of Three Strains of Bacteroides pyogenes Isolated from a Cat and Swine.</title>
        <authorList>
            <person name="Sakamoto M."/>
            <person name="Oshima K."/>
            <person name="Suda W."/>
            <person name="Kitamura K."/>
            <person name="Iida T."/>
            <person name="Hattori M."/>
            <person name="Ohkuma M."/>
        </authorList>
    </citation>
    <scope>NUCLEOTIDE SEQUENCE [LARGE SCALE GENOMIC DNA]</scope>
    <source>
        <strain evidence="3 4">JCM 6292</strain>
    </source>
</reference>
<dbReference type="GO" id="GO:0030976">
    <property type="term" value="F:thiamine pyrophosphate binding"/>
    <property type="evidence" value="ECO:0007669"/>
    <property type="project" value="InterPro"/>
</dbReference>
<proteinExistence type="predicted"/>
<sequence length="270" mass="29803">MATGDRRLKLCQLKTKVMTKEEIIKPENLVYKKPTLMNDTPMHYCPGCSHGVVHKLIAEVIEEMGMEEKSVGISPVGCAVFIYNYLDIDWQEAAHGRAPALAAAIKRLWPDRLVFTYQGDGDLACIGTAETIHALNRGDNITIIFINNAIYGMTGGQMAPTTLLGMPSSTCPYGREASIHGYPLKMTEIAAQLEGTAYVTRQSVQSVPAIRKAKKAIRKAFENSMNGKGSNLVEIVSTCNSGWKMTPGKANKWMEEHMFPFYPLGDLKDK</sequence>
<dbReference type="GO" id="GO:0045333">
    <property type="term" value="P:cellular respiration"/>
    <property type="evidence" value="ECO:0007669"/>
    <property type="project" value="UniProtKB-ARBA"/>
</dbReference>